<dbReference type="AlphaFoldDB" id="A0A382D1A4"/>
<evidence type="ECO:0000313" key="1">
    <source>
        <dbReference type="EMBL" id="SVB32256.1"/>
    </source>
</evidence>
<name>A0A382D1A4_9ZZZZ</name>
<sequence>MGQIANLINEHFPKACASELFAGCFPVTYHQGNEDDSFLGFEAHGMEPSSSKRPVTVGRS</sequence>
<dbReference type="EMBL" id="UINC01037169">
    <property type="protein sequence ID" value="SVB32256.1"/>
    <property type="molecule type" value="Genomic_DNA"/>
</dbReference>
<reference evidence="1" key="1">
    <citation type="submission" date="2018-05" db="EMBL/GenBank/DDBJ databases">
        <authorList>
            <person name="Lanie J.A."/>
            <person name="Ng W.-L."/>
            <person name="Kazmierczak K.M."/>
            <person name="Andrzejewski T.M."/>
            <person name="Davidsen T.M."/>
            <person name="Wayne K.J."/>
            <person name="Tettelin H."/>
            <person name="Glass J.I."/>
            <person name="Rusch D."/>
            <person name="Podicherti R."/>
            <person name="Tsui H.-C.T."/>
            <person name="Winkler M.E."/>
        </authorList>
    </citation>
    <scope>NUCLEOTIDE SEQUENCE</scope>
</reference>
<organism evidence="1">
    <name type="scientific">marine metagenome</name>
    <dbReference type="NCBI Taxonomy" id="408172"/>
    <lineage>
        <taxon>unclassified sequences</taxon>
        <taxon>metagenomes</taxon>
        <taxon>ecological metagenomes</taxon>
    </lineage>
</organism>
<protein>
    <submittedName>
        <fullName evidence="1">Uncharacterized protein</fullName>
    </submittedName>
</protein>
<proteinExistence type="predicted"/>
<accession>A0A382D1A4</accession>
<gene>
    <name evidence="1" type="ORF">METZ01_LOCUS185110</name>
</gene>